<keyword evidence="5" id="KW-0863">Zinc-finger</keyword>
<keyword evidence="5" id="KW-0862">Zinc</keyword>
<reference evidence="8" key="1">
    <citation type="submission" date="2020-09" db="EMBL/GenBank/DDBJ databases">
        <title>Genome-Enabled Discovery of Anthraquinone Biosynthesis in Senna tora.</title>
        <authorList>
            <person name="Kang S.-H."/>
            <person name="Pandey R.P."/>
            <person name="Lee C.-M."/>
            <person name="Sim J.-S."/>
            <person name="Jeong J.-T."/>
            <person name="Choi B.-S."/>
            <person name="Jung M."/>
            <person name="Ginzburg D."/>
            <person name="Zhao K."/>
            <person name="Won S.Y."/>
            <person name="Oh T.-J."/>
            <person name="Yu Y."/>
            <person name="Kim N.-H."/>
            <person name="Lee O.R."/>
            <person name="Lee T.-H."/>
            <person name="Bashyal P."/>
            <person name="Kim T.-S."/>
            <person name="Lee W.-H."/>
            <person name="Kawkins C."/>
            <person name="Kim C.-K."/>
            <person name="Kim J.S."/>
            <person name="Ahn B.O."/>
            <person name="Rhee S.Y."/>
            <person name="Sohng J.K."/>
        </authorList>
    </citation>
    <scope>NUCLEOTIDE SEQUENCE</scope>
    <source>
        <tissue evidence="8">Leaf</tissue>
    </source>
</reference>
<comment type="caution">
    <text evidence="8">The sequence shown here is derived from an EMBL/GenBank/DDBJ whole genome shotgun (WGS) entry which is preliminary data.</text>
</comment>
<evidence type="ECO:0000256" key="5">
    <source>
        <dbReference type="PROSITE-ProRule" id="PRU00047"/>
    </source>
</evidence>
<dbReference type="Pfam" id="PF14111">
    <property type="entry name" value="DUF4283"/>
    <property type="match status" value="1"/>
</dbReference>
<dbReference type="CDD" id="cd22270">
    <property type="entry name" value="DPBB_kiwellin-like"/>
    <property type="match status" value="1"/>
</dbReference>
<evidence type="ECO:0000313" key="9">
    <source>
        <dbReference type="Proteomes" id="UP000634136"/>
    </source>
</evidence>
<gene>
    <name evidence="8" type="ORF">G2W53_016467</name>
</gene>
<keyword evidence="5" id="KW-0479">Metal-binding</keyword>
<evidence type="ECO:0000256" key="2">
    <source>
        <dbReference type="ARBA" id="ARBA00005592"/>
    </source>
</evidence>
<comment type="similarity">
    <text evidence="2">Belongs to the kiwellin family.</text>
</comment>
<dbReference type="InterPro" id="IPR036908">
    <property type="entry name" value="RlpA-like_sf"/>
</dbReference>
<evidence type="ECO:0000259" key="7">
    <source>
        <dbReference type="PROSITE" id="PS50158"/>
    </source>
</evidence>
<dbReference type="Gene3D" id="2.40.40.10">
    <property type="entry name" value="RlpA-like domain"/>
    <property type="match status" value="1"/>
</dbReference>
<evidence type="ECO:0000256" key="1">
    <source>
        <dbReference type="ARBA" id="ARBA00004613"/>
    </source>
</evidence>
<dbReference type="InterPro" id="IPR039271">
    <property type="entry name" value="Kiwellin-like"/>
</dbReference>
<sequence>MEILQDNQDVVMEDENSRSQVLPRVAEQVTNPNPGWPPGAPLDKGGTEELTEVWDNTIIIKVLGRDVEYKYLLSRVKSLWGMKEGFEMIDVGRGYFQVTFDSEEDMQMVLDEGPWVILDHYLILRKWALDFHPETNEIEKTLVWVRLPELNMVYYEENVLMAIGSAIGVPVKFDTNTIRAIRGRFARVCVEVDLKKPLIGKIWIGGHWIMVEYELLHQLCTACGTYGHPSKDCPTKRFLVDLDSMEADPVGGGNPLGNTAVNIQMGNGGRLASKKKRKRAENEDLSQPTLIGQDLEQPSALARVLMQAFSNGVDNKDQQGDDGVNRVLSSLSPSFKTTPTVSSSTSGNNDQAHSQETCVPSTFPFEPGSLETSKLAGPLIPDPVLGPKLFDICGDNSRNKGGTCKPSGKLKGKTPSGKCNKDNGSECCKHGESYTTFKCSPPVSRRTKAVLTLNGFGKGKDGGGPAECDGKFHSDDKPIVALSTGWFNHKKRCFHSITVHGNGKKVKAMVVDECDSTTGCDAEHDFQPPCPNNVVDASKAVWKALGVPEKDWGSLDIEWSED</sequence>
<dbReference type="EMBL" id="JAAIUW010000006">
    <property type="protein sequence ID" value="KAF7825303.1"/>
    <property type="molecule type" value="Genomic_DNA"/>
</dbReference>
<dbReference type="PROSITE" id="PS50158">
    <property type="entry name" value="ZF_CCHC"/>
    <property type="match status" value="1"/>
</dbReference>
<dbReference type="GO" id="GO:0008270">
    <property type="term" value="F:zinc ion binding"/>
    <property type="evidence" value="ECO:0007669"/>
    <property type="project" value="UniProtKB-KW"/>
</dbReference>
<dbReference type="GO" id="GO:0003676">
    <property type="term" value="F:nucleic acid binding"/>
    <property type="evidence" value="ECO:0007669"/>
    <property type="project" value="InterPro"/>
</dbReference>
<dbReference type="Proteomes" id="UP000634136">
    <property type="component" value="Unassembled WGS sequence"/>
</dbReference>
<organism evidence="8 9">
    <name type="scientific">Senna tora</name>
    <dbReference type="NCBI Taxonomy" id="362788"/>
    <lineage>
        <taxon>Eukaryota</taxon>
        <taxon>Viridiplantae</taxon>
        <taxon>Streptophyta</taxon>
        <taxon>Embryophyta</taxon>
        <taxon>Tracheophyta</taxon>
        <taxon>Spermatophyta</taxon>
        <taxon>Magnoliopsida</taxon>
        <taxon>eudicotyledons</taxon>
        <taxon>Gunneridae</taxon>
        <taxon>Pentapetalae</taxon>
        <taxon>rosids</taxon>
        <taxon>fabids</taxon>
        <taxon>Fabales</taxon>
        <taxon>Fabaceae</taxon>
        <taxon>Caesalpinioideae</taxon>
        <taxon>Cassia clade</taxon>
        <taxon>Senna</taxon>
    </lineage>
</organism>
<keyword evidence="3" id="KW-0964">Secreted</keyword>
<dbReference type="PANTHER" id="PTHR33191">
    <property type="entry name" value="RIPENING-RELATED PROTEIN 2-RELATED"/>
    <property type="match status" value="1"/>
</dbReference>
<evidence type="ECO:0000256" key="6">
    <source>
        <dbReference type="SAM" id="MobiDB-lite"/>
    </source>
</evidence>
<dbReference type="GO" id="GO:0005576">
    <property type="term" value="C:extracellular region"/>
    <property type="evidence" value="ECO:0007669"/>
    <property type="project" value="UniProtKB-SubCell"/>
</dbReference>
<dbReference type="AlphaFoldDB" id="A0A834WLJ2"/>
<feature type="region of interest" description="Disordered" evidence="6">
    <location>
        <begin position="253"/>
        <end position="285"/>
    </location>
</feature>
<proteinExistence type="inferred from homology"/>
<keyword evidence="4" id="KW-0732">Signal</keyword>
<feature type="domain" description="CCHC-type" evidence="7">
    <location>
        <begin position="220"/>
        <end position="234"/>
    </location>
</feature>
<dbReference type="OrthoDB" id="1399756at2759"/>
<name>A0A834WLJ2_9FABA</name>
<dbReference type="InterPro" id="IPR025558">
    <property type="entry name" value="DUF4283"/>
</dbReference>
<comment type="subcellular location">
    <subcellularLocation>
        <location evidence="1">Secreted</location>
    </subcellularLocation>
</comment>
<evidence type="ECO:0000313" key="8">
    <source>
        <dbReference type="EMBL" id="KAF7825303.1"/>
    </source>
</evidence>
<evidence type="ECO:0000256" key="3">
    <source>
        <dbReference type="ARBA" id="ARBA00022525"/>
    </source>
</evidence>
<dbReference type="Pfam" id="PF24300">
    <property type="entry name" value="KWL1"/>
    <property type="match status" value="1"/>
</dbReference>
<dbReference type="SUPFAM" id="SSF50685">
    <property type="entry name" value="Barwin-like endoglucanases"/>
    <property type="match status" value="1"/>
</dbReference>
<evidence type="ECO:0000256" key="4">
    <source>
        <dbReference type="ARBA" id="ARBA00022729"/>
    </source>
</evidence>
<keyword evidence="9" id="KW-1185">Reference proteome</keyword>
<dbReference type="InterPro" id="IPR001878">
    <property type="entry name" value="Znf_CCHC"/>
</dbReference>
<feature type="compositionally biased region" description="Polar residues" evidence="6">
    <location>
        <begin position="256"/>
        <end position="265"/>
    </location>
</feature>
<protein>
    <submittedName>
        <fullName evidence="8">Putative ripening-related protein 1</fullName>
    </submittedName>
</protein>
<feature type="region of interest" description="Disordered" evidence="6">
    <location>
        <begin position="329"/>
        <end position="356"/>
    </location>
</feature>
<accession>A0A834WLJ2</accession>
<dbReference type="PANTHER" id="PTHR33191:SF74">
    <property type="entry name" value="RIPENING RELATED PROTEIN FAMILY"/>
    <property type="match status" value="1"/>
</dbReference>